<feature type="transmembrane region" description="Helical" evidence="8">
    <location>
        <begin position="337"/>
        <end position="358"/>
    </location>
</feature>
<dbReference type="InterPro" id="IPR050277">
    <property type="entry name" value="Sodium:Solute_Symporter"/>
</dbReference>
<evidence type="ECO:0000256" key="3">
    <source>
        <dbReference type="ARBA" id="ARBA00022448"/>
    </source>
</evidence>
<feature type="transmembrane region" description="Helical" evidence="8">
    <location>
        <begin position="117"/>
        <end position="138"/>
    </location>
</feature>
<keyword evidence="4 8" id="KW-0812">Transmembrane</keyword>
<feature type="transmembrane region" description="Helical" evidence="8">
    <location>
        <begin position="294"/>
        <end position="317"/>
    </location>
</feature>
<dbReference type="PANTHER" id="PTHR48086">
    <property type="entry name" value="SODIUM/PROLINE SYMPORTER-RELATED"/>
    <property type="match status" value="1"/>
</dbReference>
<evidence type="ECO:0000256" key="5">
    <source>
        <dbReference type="ARBA" id="ARBA00022989"/>
    </source>
</evidence>
<comment type="caution">
    <text evidence="9">The sequence shown here is derived from an EMBL/GenBank/DDBJ whole genome shotgun (WGS) entry which is preliminary data.</text>
</comment>
<evidence type="ECO:0000256" key="7">
    <source>
        <dbReference type="RuleBase" id="RU362091"/>
    </source>
</evidence>
<feature type="transmembrane region" description="Helical" evidence="8">
    <location>
        <begin position="414"/>
        <end position="432"/>
    </location>
</feature>
<feature type="transmembrane region" description="Helical" evidence="8">
    <location>
        <begin position="391"/>
        <end position="408"/>
    </location>
</feature>
<evidence type="ECO:0000313" key="10">
    <source>
        <dbReference type="Proteomes" id="UP000263486"/>
    </source>
</evidence>
<feature type="transmembrane region" description="Helical" evidence="8">
    <location>
        <begin position="175"/>
        <end position="193"/>
    </location>
</feature>
<feature type="transmembrane region" description="Helical" evidence="8">
    <location>
        <begin position="213"/>
        <end position="231"/>
    </location>
</feature>
<dbReference type="Proteomes" id="UP000263486">
    <property type="component" value="Unassembled WGS sequence"/>
</dbReference>
<evidence type="ECO:0000313" key="9">
    <source>
        <dbReference type="EMBL" id="REI43157.1"/>
    </source>
</evidence>
<evidence type="ECO:0000256" key="6">
    <source>
        <dbReference type="ARBA" id="ARBA00023136"/>
    </source>
</evidence>
<gene>
    <name evidence="9" type="ORF">DYH56_00450</name>
</gene>
<keyword evidence="3" id="KW-0813">Transport</keyword>
<organism evidence="9 10">
    <name type="scientific">Psychrilyobacter piezotolerans</name>
    <dbReference type="NCBI Taxonomy" id="2293438"/>
    <lineage>
        <taxon>Bacteria</taxon>
        <taxon>Fusobacteriati</taxon>
        <taxon>Fusobacteriota</taxon>
        <taxon>Fusobacteriia</taxon>
        <taxon>Fusobacteriales</taxon>
        <taxon>Fusobacteriaceae</taxon>
        <taxon>Psychrilyobacter</taxon>
    </lineage>
</organism>
<dbReference type="Gene3D" id="1.20.1730.10">
    <property type="entry name" value="Sodium/glucose cotransporter"/>
    <property type="match status" value="1"/>
</dbReference>
<dbReference type="InterPro" id="IPR038377">
    <property type="entry name" value="Na/Glc_symporter_sf"/>
</dbReference>
<dbReference type="EMBL" id="QUAJ01000001">
    <property type="protein sequence ID" value="REI43157.1"/>
    <property type="molecule type" value="Genomic_DNA"/>
</dbReference>
<dbReference type="PANTHER" id="PTHR48086:SF7">
    <property type="entry name" value="SODIUM-SOLUTE SYMPORTER-RELATED"/>
    <property type="match status" value="1"/>
</dbReference>
<dbReference type="PROSITE" id="PS50283">
    <property type="entry name" value="NA_SOLUT_SYMP_3"/>
    <property type="match status" value="1"/>
</dbReference>
<feature type="transmembrane region" description="Helical" evidence="8">
    <location>
        <begin position="42"/>
        <end position="62"/>
    </location>
</feature>
<feature type="transmembrane region" description="Helical" evidence="8">
    <location>
        <begin position="364"/>
        <end position="384"/>
    </location>
</feature>
<keyword evidence="10" id="KW-1185">Reference proteome</keyword>
<keyword evidence="5 8" id="KW-1133">Transmembrane helix</keyword>
<dbReference type="CDD" id="cd10322">
    <property type="entry name" value="SLC5sbd"/>
    <property type="match status" value="1"/>
</dbReference>
<keyword evidence="6 8" id="KW-0472">Membrane</keyword>
<dbReference type="Pfam" id="PF00474">
    <property type="entry name" value="SSF"/>
    <property type="match status" value="1"/>
</dbReference>
<evidence type="ECO:0000256" key="2">
    <source>
        <dbReference type="ARBA" id="ARBA00006434"/>
    </source>
</evidence>
<proteinExistence type="inferred from homology"/>
<evidence type="ECO:0000256" key="8">
    <source>
        <dbReference type="SAM" id="Phobius"/>
    </source>
</evidence>
<comment type="subcellular location">
    <subcellularLocation>
        <location evidence="1">Membrane</location>
        <topology evidence="1">Multi-pass membrane protein</topology>
    </subcellularLocation>
</comment>
<feature type="transmembrane region" description="Helical" evidence="8">
    <location>
        <begin position="144"/>
        <end position="163"/>
    </location>
</feature>
<dbReference type="InterPro" id="IPR001734">
    <property type="entry name" value="Na/solute_symporter"/>
</dbReference>
<feature type="transmembrane region" description="Helical" evidence="8">
    <location>
        <begin position="251"/>
        <end position="274"/>
    </location>
</feature>
<accession>A0ABX9KL97</accession>
<comment type="similarity">
    <text evidence="2 7">Belongs to the sodium:solute symporter (SSF) (TC 2.A.21) family.</text>
</comment>
<reference evidence="9 10" key="1">
    <citation type="submission" date="2018-08" db="EMBL/GenBank/DDBJ databases">
        <title>Draft genome sequence of Psychrilyobacter sp. strain SD5 isolated from Black Sea water.</title>
        <authorList>
            <person name="Yadav S."/>
            <person name="Villanueva L."/>
            <person name="Damste J.S.S."/>
        </authorList>
    </citation>
    <scope>NUCLEOTIDE SEQUENCE [LARGE SCALE GENOMIC DNA]</scope>
    <source>
        <strain evidence="9 10">SD5</strain>
    </source>
</reference>
<feature type="transmembrane region" description="Helical" evidence="8">
    <location>
        <begin position="6"/>
        <end position="21"/>
    </location>
</feature>
<sequence length="439" mass="47730">MNQVILSLYFFIVIFIGYSSYRKIKGSRDYFIAGKDAGVREIAGSLLATVLGSSAIIGSVNFSYANGWAGSWFMLCAAFGLLCLLPLVDRLKKNKSYNLPELMGEFYGEEVKNLSSVIIPIAWVGIVAAQIMGSAKIISIFVDMNYSTAVILSGLVFIAYTFLGGQLSIIKTDFIQFLFIIAGVVLCFVYILKGNGEINGMGMINEKFDYLDLFIMILTYSSTFLVGPDIYSRIFCARDEKTAKQAIKLSIVILIPLGFILAGIGVYVSSNYGVDIAKGSVLMFLADRVLPQPIVILLYFGLLSAVISSADTTLLTASSTFAQIFMKDLREEKAIRLTRIFILIFGGFSILVALKLTFILPTLLLALAVYSGAFIVPCLAGILGYKCGEKYAVLGILFGGGLALYGKIMGGTTGNMIIISSFLVNFMILAAGRTRKVRI</sequence>
<dbReference type="RefSeq" id="WP_114640877.1">
    <property type="nucleotide sequence ID" value="NZ_JAACIO010000001.1"/>
</dbReference>
<name>A0ABX9KL97_9FUSO</name>
<evidence type="ECO:0000256" key="1">
    <source>
        <dbReference type="ARBA" id="ARBA00004141"/>
    </source>
</evidence>
<evidence type="ECO:0000256" key="4">
    <source>
        <dbReference type="ARBA" id="ARBA00022692"/>
    </source>
</evidence>
<feature type="transmembrane region" description="Helical" evidence="8">
    <location>
        <begin position="68"/>
        <end position="88"/>
    </location>
</feature>
<protein>
    <submittedName>
        <fullName evidence="9">Sodium:solute symporter family protein</fullName>
    </submittedName>
</protein>